<dbReference type="InterPro" id="IPR058593">
    <property type="entry name" value="ARB_07466-like_C"/>
</dbReference>
<gene>
    <name evidence="3" type="ORF">GCM10023200_13570</name>
</gene>
<evidence type="ECO:0000256" key="1">
    <source>
        <dbReference type="SAM" id="MobiDB-lite"/>
    </source>
</evidence>
<feature type="region of interest" description="Disordered" evidence="1">
    <location>
        <begin position="121"/>
        <end position="159"/>
    </location>
</feature>
<evidence type="ECO:0000259" key="2">
    <source>
        <dbReference type="Pfam" id="PF26571"/>
    </source>
</evidence>
<evidence type="ECO:0000313" key="4">
    <source>
        <dbReference type="Proteomes" id="UP001500928"/>
    </source>
</evidence>
<evidence type="ECO:0000313" key="3">
    <source>
        <dbReference type="EMBL" id="GAA4781525.1"/>
    </source>
</evidence>
<dbReference type="Proteomes" id="UP001500928">
    <property type="component" value="Unassembled WGS sequence"/>
</dbReference>
<reference evidence="4" key="1">
    <citation type="journal article" date="2019" name="Int. J. Syst. Evol. Microbiol.">
        <title>The Global Catalogue of Microorganisms (GCM) 10K type strain sequencing project: providing services to taxonomists for standard genome sequencing and annotation.</title>
        <authorList>
            <consortium name="The Broad Institute Genomics Platform"/>
            <consortium name="The Broad Institute Genome Sequencing Center for Infectious Disease"/>
            <person name="Wu L."/>
            <person name="Ma J."/>
        </authorList>
    </citation>
    <scope>NUCLEOTIDE SEQUENCE [LARGE SCALE GENOMIC DNA]</scope>
    <source>
        <strain evidence="4">JCM 17979</strain>
    </source>
</reference>
<dbReference type="EMBL" id="BAABHO010000008">
    <property type="protein sequence ID" value="GAA4781525.1"/>
    <property type="molecule type" value="Genomic_DNA"/>
</dbReference>
<feature type="region of interest" description="Disordered" evidence="1">
    <location>
        <begin position="1"/>
        <end position="35"/>
    </location>
</feature>
<proteinExistence type="predicted"/>
<organism evidence="3 4">
    <name type="scientific">Actinomycetospora chlora</name>
    <dbReference type="NCBI Taxonomy" id="663608"/>
    <lineage>
        <taxon>Bacteria</taxon>
        <taxon>Bacillati</taxon>
        <taxon>Actinomycetota</taxon>
        <taxon>Actinomycetes</taxon>
        <taxon>Pseudonocardiales</taxon>
        <taxon>Pseudonocardiaceae</taxon>
        <taxon>Actinomycetospora</taxon>
    </lineage>
</organism>
<protein>
    <recommendedName>
        <fullName evidence="2">ARB-07466-like C-terminal domain-containing protein</fullName>
    </recommendedName>
</protein>
<sequence>MTRQRSPRGREPRTVPFVLPEGTPRGAARHRSPGRAAVRHGAVAAGLTGSALALVGPAVMALPDAPDTSAAATTLELSAQGATLDDGASGSAGPAAAVTPVAGPGGGAVAADLIKATERDRAADAATARQAEADAAEARRADEARQAEEQRTASVSCGADGSYGGVADSVQAVGNAMECVFPGHDVLGVGSRGNASDHPDGYALDFMTTDGDAIADCVISNRGDLGVSYVIWNQRINTGSGWERMEDRGGTTANHKDHVHISFEHGGGTPDVSALRSCG</sequence>
<feature type="domain" description="ARB-07466-like C-terminal" evidence="2">
    <location>
        <begin position="164"/>
        <end position="255"/>
    </location>
</feature>
<keyword evidence="4" id="KW-1185">Reference proteome</keyword>
<comment type="caution">
    <text evidence="3">The sequence shown here is derived from an EMBL/GenBank/DDBJ whole genome shotgun (WGS) entry which is preliminary data.</text>
</comment>
<dbReference type="RefSeq" id="WP_345412181.1">
    <property type="nucleotide sequence ID" value="NZ_BAABHO010000008.1"/>
</dbReference>
<name>A0ABP9AIS4_9PSEU</name>
<feature type="compositionally biased region" description="Basic and acidic residues" evidence="1">
    <location>
        <begin position="136"/>
        <end position="151"/>
    </location>
</feature>
<accession>A0ABP9AIS4</accession>
<dbReference type="Pfam" id="PF26571">
    <property type="entry name" value="VldE"/>
    <property type="match status" value="1"/>
</dbReference>